<proteinExistence type="predicted"/>
<feature type="non-terminal residue" evidence="2">
    <location>
        <position position="1"/>
    </location>
</feature>
<name>A0A8T8I494_9PSEU</name>
<dbReference type="AlphaFoldDB" id="A0A8T8I494"/>
<organism evidence="2 3">
    <name type="scientific">Saccharothrix algeriensis</name>
    <dbReference type="NCBI Taxonomy" id="173560"/>
    <lineage>
        <taxon>Bacteria</taxon>
        <taxon>Bacillati</taxon>
        <taxon>Actinomycetota</taxon>
        <taxon>Actinomycetes</taxon>
        <taxon>Pseudonocardiales</taxon>
        <taxon>Pseudonocardiaceae</taxon>
        <taxon>Saccharothrix</taxon>
    </lineage>
</organism>
<evidence type="ECO:0000256" key="1">
    <source>
        <dbReference type="SAM" id="MobiDB-lite"/>
    </source>
</evidence>
<feature type="region of interest" description="Disordered" evidence="1">
    <location>
        <begin position="100"/>
        <end position="132"/>
    </location>
</feature>
<dbReference type="Pfam" id="PF13374">
    <property type="entry name" value="TPR_10"/>
    <property type="match status" value="1"/>
</dbReference>
<protein>
    <submittedName>
        <fullName evidence="2">Tetratricopeptide repeat protein</fullName>
    </submittedName>
</protein>
<reference evidence="2" key="1">
    <citation type="submission" date="2021-04" db="EMBL/GenBank/DDBJ databases">
        <title>Saccharothrix algeriensis WGS.</title>
        <authorList>
            <person name="Stuskova K."/>
            <person name="Hakalova E."/>
            <person name="Tebbal A.B."/>
            <person name="Eichmeier A."/>
        </authorList>
    </citation>
    <scope>NUCLEOTIDE SEQUENCE</scope>
    <source>
        <strain evidence="2">NRRL B-24137</strain>
    </source>
</reference>
<dbReference type="SUPFAM" id="SSF48452">
    <property type="entry name" value="TPR-like"/>
    <property type="match status" value="1"/>
</dbReference>
<dbReference type="InterPro" id="IPR011990">
    <property type="entry name" value="TPR-like_helical_dom_sf"/>
</dbReference>
<accession>A0A8T8I494</accession>
<evidence type="ECO:0000313" key="3">
    <source>
        <dbReference type="Proteomes" id="UP000671828"/>
    </source>
</evidence>
<evidence type="ECO:0000313" key="2">
    <source>
        <dbReference type="EMBL" id="QTR05632.1"/>
    </source>
</evidence>
<dbReference type="Gene3D" id="1.25.40.10">
    <property type="entry name" value="Tetratricopeptide repeat domain"/>
    <property type="match status" value="1"/>
</dbReference>
<dbReference type="EMBL" id="CP072788">
    <property type="protein sequence ID" value="QTR05632.1"/>
    <property type="molecule type" value="Genomic_DNA"/>
</dbReference>
<dbReference type="Proteomes" id="UP000671828">
    <property type="component" value="Chromosome"/>
</dbReference>
<sequence length="132" mass="14675">AEVGQPQQALEPAQRSVDIWERLAEVNPDAYLPDLALSLNNFANRLAEVGQPQQALEPAQLSVDIREGLAEVNPDAYLPNLALSLNNFAQRSVALRWDSRNRRWNQRSDPSTSGNAWRRSTPMPTCPTSPCP</sequence>
<gene>
    <name evidence="2" type="ORF">J7S33_14345</name>
</gene>